<dbReference type="InterPro" id="IPR030923">
    <property type="entry name" value="LptG"/>
</dbReference>
<dbReference type="GO" id="GO:0043190">
    <property type="term" value="C:ATP-binding cassette (ABC) transporter complex"/>
    <property type="evidence" value="ECO:0007669"/>
    <property type="project" value="InterPro"/>
</dbReference>
<keyword evidence="2" id="KW-1003">Cell membrane</keyword>
<feature type="transmembrane region" description="Helical" evidence="6">
    <location>
        <begin position="274"/>
        <end position="292"/>
    </location>
</feature>
<name>A0A560H497_9PROT</name>
<reference evidence="7 8" key="1">
    <citation type="submission" date="2019-06" db="EMBL/GenBank/DDBJ databases">
        <title>Genomic Encyclopedia of Type Strains, Phase IV (KMG-V): Genome sequencing to study the core and pangenomes of soil and plant-associated prokaryotes.</title>
        <authorList>
            <person name="Whitman W."/>
        </authorList>
    </citation>
    <scope>NUCLEOTIDE SEQUENCE [LARGE SCALE GENOMIC DNA]</scope>
    <source>
        <strain evidence="7 8">BR 11622</strain>
    </source>
</reference>
<protein>
    <submittedName>
        <fullName evidence="7">Lipopolysaccharide export system permease protein</fullName>
    </submittedName>
</protein>
<evidence type="ECO:0000256" key="3">
    <source>
        <dbReference type="ARBA" id="ARBA00022692"/>
    </source>
</evidence>
<dbReference type="GO" id="GO:0015920">
    <property type="term" value="P:lipopolysaccharide transport"/>
    <property type="evidence" value="ECO:0007669"/>
    <property type="project" value="TreeGrafter"/>
</dbReference>
<accession>A0A560H497</accession>
<evidence type="ECO:0000256" key="6">
    <source>
        <dbReference type="SAM" id="Phobius"/>
    </source>
</evidence>
<dbReference type="AlphaFoldDB" id="A0A560H497"/>
<keyword evidence="4 6" id="KW-1133">Transmembrane helix</keyword>
<dbReference type="OrthoDB" id="9776227at2"/>
<dbReference type="NCBIfam" id="TIGR04408">
    <property type="entry name" value="LptG_lptG"/>
    <property type="match status" value="1"/>
</dbReference>
<dbReference type="PANTHER" id="PTHR33529">
    <property type="entry name" value="SLR0882 PROTEIN-RELATED"/>
    <property type="match status" value="1"/>
</dbReference>
<evidence type="ECO:0000256" key="2">
    <source>
        <dbReference type="ARBA" id="ARBA00022475"/>
    </source>
</evidence>
<dbReference type="EMBL" id="VITR01000008">
    <property type="protein sequence ID" value="TWB41135.1"/>
    <property type="molecule type" value="Genomic_DNA"/>
</dbReference>
<keyword evidence="5 6" id="KW-0472">Membrane</keyword>
<dbReference type="Proteomes" id="UP000315751">
    <property type="component" value="Unassembled WGS sequence"/>
</dbReference>
<feature type="transmembrane region" description="Helical" evidence="6">
    <location>
        <begin position="61"/>
        <end position="81"/>
    </location>
</feature>
<evidence type="ECO:0000313" key="8">
    <source>
        <dbReference type="Proteomes" id="UP000315751"/>
    </source>
</evidence>
<dbReference type="Pfam" id="PF03739">
    <property type="entry name" value="LptF_LptG"/>
    <property type="match status" value="1"/>
</dbReference>
<feature type="transmembrane region" description="Helical" evidence="6">
    <location>
        <begin position="12"/>
        <end position="30"/>
    </location>
</feature>
<evidence type="ECO:0000256" key="5">
    <source>
        <dbReference type="ARBA" id="ARBA00023136"/>
    </source>
</evidence>
<dbReference type="InterPro" id="IPR005495">
    <property type="entry name" value="LptG/LptF_permease"/>
</dbReference>
<evidence type="ECO:0000256" key="4">
    <source>
        <dbReference type="ARBA" id="ARBA00022989"/>
    </source>
</evidence>
<evidence type="ECO:0000313" key="7">
    <source>
        <dbReference type="EMBL" id="TWB41135.1"/>
    </source>
</evidence>
<comment type="subcellular location">
    <subcellularLocation>
        <location evidence="1">Cell membrane</location>
        <topology evidence="1">Multi-pass membrane protein</topology>
    </subcellularLocation>
</comment>
<organism evidence="7 8">
    <name type="scientific">Nitrospirillum amazonense</name>
    <dbReference type="NCBI Taxonomy" id="28077"/>
    <lineage>
        <taxon>Bacteria</taxon>
        <taxon>Pseudomonadati</taxon>
        <taxon>Pseudomonadota</taxon>
        <taxon>Alphaproteobacteria</taxon>
        <taxon>Rhodospirillales</taxon>
        <taxon>Azospirillaceae</taxon>
        <taxon>Nitrospirillum</taxon>
    </lineage>
</organism>
<comment type="caution">
    <text evidence="7">The sequence shown here is derived from an EMBL/GenBank/DDBJ whole genome shotgun (WGS) entry which is preliminary data.</text>
</comment>
<dbReference type="GO" id="GO:0055085">
    <property type="term" value="P:transmembrane transport"/>
    <property type="evidence" value="ECO:0007669"/>
    <property type="project" value="InterPro"/>
</dbReference>
<feature type="transmembrane region" description="Helical" evidence="6">
    <location>
        <begin position="333"/>
        <end position="352"/>
    </location>
</feature>
<keyword evidence="3 6" id="KW-0812">Transmembrane</keyword>
<evidence type="ECO:0000256" key="1">
    <source>
        <dbReference type="ARBA" id="ARBA00004651"/>
    </source>
</evidence>
<sequence length="370" mass="40365">MTQLDRYVGGAALKAFLLVAAGLAALFSLLEFVEQLKSVGEGQYRVINALVYVLLTSPSRLLQVAPVAMLIGTLLALGSLAKDSELTALRALCVSEIRIIASVLKVLPPVIAVLFVIAEFIVPPAQHLAITQRSAALADSPLADSGDTLWAGGAQQYLNVQRIESKNVLRGINIYDFSDDGRLETFIHAERAEIGAEGPWLLREVTRKSIVARRFQTEHLETLSWQSFLPGKRVQDLMPAPENMSPTTLYRYVRAMTRQGQHAVRYEQELWNKIGMPLAMLAMALIAAPFVFGPPRSQNTGQQITIGAGIGIVFSLTQQISNRLDLLLNLNPAVTALGPSCILIGLAAYLFYRSHRIRPVPAMPPPVPAP</sequence>
<dbReference type="RefSeq" id="WP_145733530.1">
    <property type="nucleotide sequence ID" value="NZ_VITR01000008.1"/>
</dbReference>
<gene>
    <name evidence="7" type="ORF">FBZ90_108159</name>
</gene>
<dbReference type="PANTHER" id="PTHR33529:SF2">
    <property type="entry name" value="LIPOPOLYSACCHARIDE EXPORT SYSTEM PERMEASE PROTEIN LPTG"/>
    <property type="match status" value="1"/>
</dbReference>
<keyword evidence="8" id="KW-1185">Reference proteome</keyword>
<proteinExistence type="predicted"/>